<keyword evidence="2" id="KW-1185">Reference proteome</keyword>
<feature type="region of interest" description="Disordered" evidence="1">
    <location>
        <begin position="135"/>
        <end position="167"/>
    </location>
</feature>
<evidence type="ECO:0000313" key="2">
    <source>
        <dbReference type="Proteomes" id="UP000694851"/>
    </source>
</evidence>
<dbReference type="Proteomes" id="UP000694851">
    <property type="component" value="Unplaced"/>
</dbReference>
<dbReference type="AlphaFoldDB" id="A0A8B7RFW7"/>
<evidence type="ECO:0000256" key="1">
    <source>
        <dbReference type="SAM" id="MobiDB-lite"/>
    </source>
</evidence>
<dbReference type="GeneID" id="109382941"/>
<dbReference type="KEGG" id="hai:109382941"/>
<feature type="compositionally biased region" description="Polar residues" evidence="1">
    <location>
        <begin position="137"/>
        <end position="147"/>
    </location>
</feature>
<feature type="region of interest" description="Disordered" evidence="1">
    <location>
        <begin position="35"/>
        <end position="54"/>
    </location>
</feature>
<gene>
    <name evidence="3" type="primary">LOC109382941</name>
</gene>
<sequence length="334" mass="35534">MGSAVQSLPPCLVAEPRGGPDFRCSLFVTESQRTGQDGRNQLTPTWTMSSGKPLEPACRKPSRIIQLFWELHPLVCLFLTESSDHSPFSLTMALCDLALPPQDKCTMGPRSGSHYHHQHQSSPITSILIIKEGCDSSDPNSQNSQGHLRNRDSQSFRKSGRQPRLPSTIRCGLNGANLSAWRSQGQCSHHVLCTQPSGRALTTSSTYAALLKAPGLSAHQCGRAAPQHTNSPPQDLCTCCALCGGLSSSPFGVNSPLQGAALYPPPPHHASVCAHPSTHQHHHHHRSCACLSLLGVGTSCVSLAVVSSAPGLAHSSERVCRNGGPPKVVGHLCS</sequence>
<accession>A0A8B7RFW7</accession>
<dbReference type="RefSeq" id="XP_019498375.1">
    <property type="nucleotide sequence ID" value="XM_019642830.1"/>
</dbReference>
<proteinExistence type="predicted"/>
<reference evidence="3" key="1">
    <citation type="submission" date="2025-08" db="UniProtKB">
        <authorList>
            <consortium name="RefSeq"/>
        </authorList>
    </citation>
    <scope>IDENTIFICATION</scope>
    <source>
        <tissue evidence="3">Muscle</tissue>
    </source>
</reference>
<organism evidence="2 3">
    <name type="scientific">Hipposideros armiger</name>
    <name type="common">Great Himalayan leaf-nosed bat</name>
    <dbReference type="NCBI Taxonomy" id="186990"/>
    <lineage>
        <taxon>Eukaryota</taxon>
        <taxon>Metazoa</taxon>
        <taxon>Chordata</taxon>
        <taxon>Craniata</taxon>
        <taxon>Vertebrata</taxon>
        <taxon>Euteleostomi</taxon>
        <taxon>Mammalia</taxon>
        <taxon>Eutheria</taxon>
        <taxon>Laurasiatheria</taxon>
        <taxon>Chiroptera</taxon>
        <taxon>Yinpterochiroptera</taxon>
        <taxon>Rhinolophoidea</taxon>
        <taxon>Hipposideridae</taxon>
        <taxon>Hipposideros</taxon>
    </lineage>
</organism>
<protein>
    <submittedName>
        <fullName evidence="3">Uncharacterized protein LOC109382941 isoform X1</fullName>
    </submittedName>
</protein>
<feature type="compositionally biased region" description="Polar residues" evidence="1">
    <location>
        <begin position="35"/>
        <end position="50"/>
    </location>
</feature>
<name>A0A8B7RFW7_HIPAR</name>
<evidence type="ECO:0000313" key="3">
    <source>
        <dbReference type="RefSeq" id="XP_019498375.1"/>
    </source>
</evidence>